<evidence type="ECO:0000313" key="3">
    <source>
        <dbReference type="Proteomes" id="UP000037035"/>
    </source>
</evidence>
<gene>
    <name evidence="2" type="ORF">VP01_708g1</name>
</gene>
<organism evidence="2 3">
    <name type="scientific">Puccinia sorghi</name>
    <dbReference type="NCBI Taxonomy" id="27349"/>
    <lineage>
        <taxon>Eukaryota</taxon>
        <taxon>Fungi</taxon>
        <taxon>Dikarya</taxon>
        <taxon>Basidiomycota</taxon>
        <taxon>Pucciniomycotina</taxon>
        <taxon>Pucciniomycetes</taxon>
        <taxon>Pucciniales</taxon>
        <taxon>Pucciniaceae</taxon>
        <taxon>Puccinia</taxon>
    </lineage>
</organism>
<dbReference type="Proteomes" id="UP000037035">
    <property type="component" value="Unassembled WGS sequence"/>
</dbReference>
<feature type="region of interest" description="Disordered" evidence="1">
    <location>
        <begin position="101"/>
        <end position="121"/>
    </location>
</feature>
<evidence type="ECO:0000256" key="1">
    <source>
        <dbReference type="SAM" id="MobiDB-lite"/>
    </source>
</evidence>
<dbReference type="VEuPathDB" id="FungiDB:VP01_708g1"/>
<feature type="compositionally biased region" description="Basic and acidic residues" evidence="1">
    <location>
        <begin position="107"/>
        <end position="121"/>
    </location>
</feature>
<dbReference type="AlphaFoldDB" id="A0A0L6UEG4"/>
<keyword evidence="3" id="KW-1185">Reference proteome</keyword>
<proteinExistence type="predicted"/>
<name>A0A0L6UEG4_9BASI</name>
<reference evidence="2 3" key="1">
    <citation type="submission" date="2015-08" db="EMBL/GenBank/DDBJ databases">
        <title>Next Generation Sequencing and Analysis of the Genome of Puccinia sorghi L Schw, the Causal Agent of Maize Common Rust.</title>
        <authorList>
            <person name="Rochi L."/>
            <person name="Burguener G."/>
            <person name="Darino M."/>
            <person name="Turjanski A."/>
            <person name="Kreff E."/>
            <person name="Dieguez M.J."/>
            <person name="Sacco F."/>
        </authorList>
    </citation>
    <scope>NUCLEOTIDE SEQUENCE [LARGE SCALE GENOMIC DNA]</scope>
    <source>
        <strain evidence="2 3">RO10H11247</strain>
    </source>
</reference>
<sequence>MASGTTIGGAQLAEGVLWKQVQAFVGILKASSITTQKLKLLVRRSNAASPHPPSSLPLDLQHQLPSKFEHTIVIAILSTFSAASLSSLLAITNYPAFKTHQHAHGSRPTEPDHDILSKRDGFGSISNKQASNLILTDLGPAAPITNAGLHALLPGLPEPLLGHPTFTAVLLEDHVVLVLHSLAPAHELCQMNHHLSRDGPPATPAHLSR</sequence>
<comment type="caution">
    <text evidence="2">The sequence shown here is derived from an EMBL/GenBank/DDBJ whole genome shotgun (WGS) entry which is preliminary data.</text>
</comment>
<evidence type="ECO:0000313" key="2">
    <source>
        <dbReference type="EMBL" id="KNZ46652.1"/>
    </source>
</evidence>
<dbReference type="EMBL" id="LAVV01012483">
    <property type="protein sequence ID" value="KNZ46652.1"/>
    <property type="molecule type" value="Genomic_DNA"/>
</dbReference>
<protein>
    <submittedName>
        <fullName evidence="2">Uncharacterized protein</fullName>
    </submittedName>
</protein>
<accession>A0A0L6UEG4</accession>